<protein>
    <submittedName>
        <fullName evidence="1">Uncharacterized protein</fullName>
    </submittedName>
</protein>
<evidence type="ECO:0000313" key="1">
    <source>
        <dbReference type="EMBL" id="VFQ64632.1"/>
    </source>
</evidence>
<dbReference type="AlphaFoldDB" id="A0A484KRF7"/>
<gene>
    <name evidence="1" type="ORF">CCAM_LOCUS6408</name>
</gene>
<reference evidence="1 2" key="1">
    <citation type="submission" date="2018-04" db="EMBL/GenBank/DDBJ databases">
        <authorList>
            <person name="Vogel A."/>
        </authorList>
    </citation>
    <scope>NUCLEOTIDE SEQUENCE [LARGE SCALE GENOMIC DNA]</scope>
</reference>
<accession>A0A484KRF7</accession>
<evidence type="ECO:0000313" key="2">
    <source>
        <dbReference type="Proteomes" id="UP000595140"/>
    </source>
</evidence>
<dbReference type="EMBL" id="OOIL02000416">
    <property type="protein sequence ID" value="VFQ64632.1"/>
    <property type="molecule type" value="Genomic_DNA"/>
</dbReference>
<name>A0A484KRF7_9ASTE</name>
<proteinExistence type="predicted"/>
<organism evidence="1 2">
    <name type="scientific">Cuscuta campestris</name>
    <dbReference type="NCBI Taxonomy" id="132261"/>
    <lineage>
        <taxon>Eukaryota</taxon>
        <taxon>Viridiplantae</taxon>
        <taxon>Streptophyta</taxon>
        <taxon>Embryophyta</taxon>
        <taxon>Tracheophyta</taxon>
        <taxon>Spermatophyta</taxon>
        <taxon>Magnoliopsida</taxon>
        <taxon>eudicotyledons</taxon>
        <taxon>Gunneridae</taxon>
        <taxon>Pentapetalae</taxon>
        <taxon>asterids</taxon>
        <taxon>lamiids</taxon>
        <taxon>Solanales</taxon>
        <taxon>Convolvulaceae</taxon>
        <taxon>Cuscuteae</taxon>
        <taxon>Cuscuta</taxon>
        <taxon>Cuscuta subgen. Grammica</taxon>
        <taxon>Cuscuta sect. Cleistogrammica</taxon>
    </lineage>
</organism>
<keyword evidence="2" id="KW-1185">Reference proteome</keyword>
<sequence>MLWDKHCIPLFGKQAESFLKDIGDDIKIPKVFSSIDQPLLFEIEVKKSASSFYEKDLTVHQIITDKRIVARFTFDISTTQDSVKSKPLQPIVEPIDDVSSCKGSIKDDDLKNHETDICSITPDIKMKKDLNKEFEDMDAHLKKRNQKWV</sequence>
<dbReference type="Proteomes" id="UP000595140">
    <property type="component" value="Unassembled WGS sequence"/>
</dbReference>